<dbReference type="AlphaFoldDB" id="A0A4R3MAK8"/>
<keyword evidence="2" id="KW-0812">Transmembrane</keyword>
<dbReference type="EMBL" id="SMAK01000007">
    <property type="protein sequence ID" value="TCT09299.1"/>
    <property type="molecule type" value="Genomic_DNA"/>
</dbReference>
<keyword evidence="2" id="KW-1133">Transmembrane helix</keyword>
<dbReference type="InterPro" id="IPR018702">
    <property type="entry name" value="DUF2207"/>
</dbReference>
<feature type="domain" description="DUF2207" evidence="4">
    <location>
        <begin position="36"/>
        <end position="225"/>
    </location>
</feature>
<evidence type="ECO:0000313" key="6">
    <source>
        <dbReference type="EMBL" id="TCT09299.1"/>
    </source>
</evidence>
<accession>A0A4R3MAK8</accession>
<dbReference type="RefSeq" id="WP_132807011.1">
    <property type="nucleotide sequence ID" value="NZ_SMAK01000007.1"/>
</dbReference>
<dbReference type="Pfam" id="PF09972">
    <property type="entry name" value="DUF2207"/>
    <property type="match status" value="1"/>
</dbReference>
<organism evidence="6 7">
    <name type="scientific">Tepidamorphus gemmatus</name>
    <dbReference type="NCBI Taxonomy" id="747076"/>
    <lineage>
        <taxon>Bacteria</taxon>
        <taxon>Pseudomonadati</taxon>
        <taxon>Pseudomonadota</taxon>
        <taxon>Alphaproteobacteria</taxon>
        <taxon>Hyphomicrobiales</taxon>
        <taxon>Tepidamorphaceae</taxon>
        <taxon>Tepidamorphus</taxon>
    </lineage>
</organism>
<feature type="transmembrane region" description="Helical" evidence="2">
    <location>
        <begin position="454"/>
        <end position="481"/>
    </location>
</feature>
<dbReference type="InterPro" id="IPR048389">
    <property type="entry name" value="YciQ-like_C"/>
</dbReference>
<feature type="transmembrane region" description="Helical" evidence="2">
    <location>
        <begin position="421"/>
        <end position="442"/>
    </location>
</feature>
<feature type="chain" id="PRO_5020844931" evidence="3">
    <location>
        <begin position="27"/>
        <end position="646"/>
    </location>
</feature>
<feature type="transmembrane region" description="Helical" evidence="2">
    <location>
        <begin position="246"/>
        <end position="265"/>
    </location>
</feature>
<proteinExistence type="predicted"/>
<evidence type="ECO:0000259" key="4">
    <source>
        <dbReference type="Pfam" id="PF09972"/>
    </source>
</evidence>
<feature type="region of interest" description="Disordered" evidence="1">
    <location>
        <begin position="620"/>
        <end position="646"/>
    </location>
</feature>
<evidence type="ECO:0000256" key="3">
    <source>
        <dbReference type="SAM" id="SignalP"/>
    </source>
</evidence>
<gene>
    <name evidence="6" type="ORF">EDC22_107146</name>
</gene>
<comment type="caution">
    <text evidence="6">The sequence shown here is derived from an EMBL/GenBank/DDBJ whole genome shotgun (WGS) entry which is preliminary data.</text>
</comment>
<evidence type="ECO:0000256" key="2">
    <source>
        <dbReference type="SAM" id="Phobius"/>
    </source>
</evidence>
<keyword evidence="3" id="KW-0732">Signal</keyword>
<sequence>MPSSLQLLGACLALVILICGSGPSAAQSVGGMTREEIRSFDARIAVQTDGGVLVTEDIEVVALGREIRRGIYRDVALGGVGVLGIGRATLDIVQTLRDGAPEQHRTEQDGANVRIYLGNPDQFLSPGIYRYRIVYRMSDQARRFDGFDEIYWNVTGNAWSFLILEATAVVVPPVGAPVSQVAAYSGYWGDTGSDVLIDETQNGYPRFRMTRPLQPGEGLTVAVGWPSGFLAPATTGQRIVQWLERWGSLAASVLTLAIVLGYYLVVWHRIGRDPRGGSIIPIYRPTLPPAAMRYIERMGYDTTAFAAALVSLAVKGHVIIDGTQATRSVSVAPGTAAAKPMSDGERVLFDALFTGADKVTLTETSRQRLTAASKALEKHFERTFNRIYFNRNGKWFALGLAITVIGWLAAALLSLDHLDVALVAAVPAAMAIVAGNSAVATWKQVALFRRSGEYAALFGALIPAILLTMMCFVVGVFFLFVGAQIGAVPFVALLLAALVNVVFYHLLKAPTALGRQALDEIEGTRLYMTVAEKDRLKFESPPDKTPEHFHEMLPYAVALDLETAWSAQFKAEIEAARGRGEAEAYLKPSWYRIGSRGRGFSDAGQLRNLGSSLSAALGSATTTRSSGSSGGGGSGGGGGGRGGGGW</sequence>
<dbReference type="Pfam" id="PF20990">
    <property type="entry name" value="DUF2207_C"/>
    <property type="match status" value="1"/>
</dbReference>
<evidence type="ECO:0000313" key="7">
    <source>
        <dbReference type="Proteomes" id="UP000295678"/>
    </source>
</evidence>
<evidence type="ECO:0000259" key="5">
    <source>
        <dbReference type="Pfam" id="PF20990"/>
    </source>
</evidence>
<dbReference type="OrthoDB" id="9767603at2"/>
<keyword evidence="7" id="KW-1185">Reference proteome</keyword>
<evidence type="ECO:0000256" key="1">
    <source>
        <dbReference type="SAM" id="MobiDB-lite"/>
    </source>
</evidence>
<feature type="transmembrane region" description="Helical" evidence="2">
    <location>
        <begin position="487"/>
        <end position="507"/>
    </location>
</feature>
<protein>
    <submittedName>
        <fullName evidence="6">Putative membrane protein DUF2207</fullName>
    </submittedName>
</protein>
<reference evidence="6 7" key="1">
    <citation type="submission" date="2019-03" db="EMBL/GenBank/DDBJ databases">
        <title>Genomic Encyclopedia of Type Strains, Phase IV (KMG-IV): sequencing the most valuable type-strain genomes for metagenomic binning, comparative biology and taxonomic classification.</title>
        <authorList>
            <person name="Goeker M."/>
        </authorList>
    </citation>
    <scope>NUCLEOTIDE SEQUENCE [LARGE SCALE GENOMIC DNA]</scope>
    <source>
        <strain evidence="6 7">DSM 19345</strain>
    </source>
</reference>
<feature type="domain" description="Predicted membrane protein YciQ-like C-terminal" evidence="5">
    <location>
        <begin position="282"/>
        <end position="569"/>
    </location>
</feature>
<feature type="compositionally biased region" description="Gly residues" evidence="1">
    <location>
        <begin position="628"/>
        <end position="646"/>
    </location>
</feature>
<keyword evidence="2" id="KW-0472">Membrane</keyword>
<name>A0A4R3MAK8_9HYPH</name>
<feature type="signal peptide" evidence="3">
    <location>
        <begin position="1"/>
        <end position="26"/>
    </location>
</feature>
<dbReference type="Proteomes" id="UP000295678">
    <property type="component" value="Unassembled WGS sequence"/>
</dbReference>
<feature type="transmembrane region" description="Helical" evidence="2">
    <location>
        <begin position="395"/>
        <end position="415"/>
    </location>
</feature>